<dbReference type="GO" id="GO:0071555">
    <property type="term" value="P:cell wall organization"/>
    <property type="evidence" value="ECO:0007669"/>
    <property type="project" value="UniProtKB-KW"/>
</dbReference>
<dbReference type="AlphaFoldDB" id="A0A3S4NX58"/>
<keyword evidence="6" id="KW-0378">Hydrolase</keyword>
<dbReference type="GO" id="GO:0008237">
    <property type="term" value="F:metallopeptidase activity"/>
    <property type="evidence" value="ECO:0007669"/>
    <property type="project" value="UniProtKB-KW"/>
</dbReference>
<evidence type="ECO:0000256" key="6">
    <source>
        <dbReference type="ARBA" id="ARBA00022801"/>
    </source>
</evidence>
<dbReference type="Pfam" id="PF05951">
    <property type="entry name" value="Peptidase_M15_2"/>
    <property type="match status" value="1"/>
</dbReference>
<evidence type="ECO:0000256" key="2">
    <source>
        <dbReference type="ARBA" id="ARBA00004776"/>
    </source>
</evidence>
<sequence length="192" mass="21785">MQMDRRSFLKTSAAAVAYTAVGSAGILFPDEAYALGGHQFWQRDRVIEYRRADNKETGRIKIFDRNQGYLKSGYQQACWALRDVKDGNSMARMDVQLFNLMYAIQEWARMAGKSNPLITINSGYRTRRHNSKVEGAALNSLHIYGKAADIVVRGIEPWQVAEMAKHFNGGGVGMYNSFTHIDTGRLREWKGR</sequence>
<dbReference type="NCBIfam" id="TIGR01409">
    <property type="entry name" value="TAT_signal_seq"/>
    <property type="match status" value="1"/>
</dbReference>
<evidence type="ECO:0000256" key="11">
    <source>
        <dbReference type="ARBA" id="ARBA00093666"/>
    </source>
</evidence>
<dbReference type="SUPFAM" id="SSF55166">
    <property type="entry name" value="Hedgehog/DD-peptidase"/>
    <property type="match status" value="1"/>
</dbReference>
<organism evidence="12 13">
    <name type="scientific">Neisseria canis</name>
    <dbReference type="NCBI Taxonomy" id="493"/>
    <lineage>
        <taxon>Bacteria</taxon>
        <taxon>Pseudomonadati</taxon>
        <taxon>Pseudomonadota</taxon>
        <taxon>Betaproteobacteria</taxon>
        <taxon>Neisseriales</taxon>
        <taxon>Neisseriaceae</taxon>
        <taxon>Neisseria</taxon>
    </lineage>
</organism>
<dbReference type="KEGG" id="nci:NCTC10296_01761"/>
<keyword evidence="8" id="KW-0482">Metalloprotease</keyword>
<dbReference type="InterPro" id="IPR006311">
    <property type="entry name" value="TAT_signal"/>
</dbReference>
<comment type="similarity">
    <text evidence="10">Belongs to the peptidase M15 family.</text>
</comment>
<dbReference type="Gene3D" id="3.30.1380.10">
    <property type="match status" value="1"/>
</dbReference>
<dbReference type="Pfam" id="PF10518">
    <property type="entry name" value="TAT_signal"/>
    <property type="match status" value="1"/>
</dbReference>
<dbReference type="GO" id="GO:0006508">
    <property type="term" value="P:proteolysis"/>
    <property type="evidence" value="ECO:0007669"/>
    <property type="project" value="UniProtKB-KW"/>
</dbReference>
<name>A0A3S4NX58_9NEIS</name>
<dbReference type="GO" id="GO:0046872">
    <property type="term" value="F:metal ion binding"/>
    <property type="evidence" value="ECO:0007669"/>
    <property type="project" value="UniProtKB-KW"/>
</dbReference>
<keyword evidence="3" id="KW-0645">Protease</keyword>
<evidence type="ECO:0000256" key="1">
    <source>
        <dbReference type="ARBA" id="ARBA00001947"/>
    </source>
</evidence>
<keyword evidence="9" id="KW-0961">Cell wall biogenesis/degradation</keyword>
<evidence type="ECO:0000256" key="8">
    <source>
        <dbReference type="ARBA" id="ARBA00023049"/>
    </source>
</evidence>
<proteinExistence type="inferred from homology"/>
<dbReference type="PROSITE" id="PS51318">
    <property type="entry name" value="TAT"/>
    <property type="match status" value="1"/>
</dbReference>
<accession>A0A3S4NX58</accession>
<keyword evidence="4" id="KW-0479">Metal-binding</keyword>
<evidence type="ECO:0000313" key="12">
    <source>
        <dbReference type="EMBL" id="VEF02375.1"/>
    </source>
</evidence>
<evidence type="ECO:0000256" key="7">
    <source>
        <dbReference type="ARBA" id="ARBA00022833"/>
    </source>
</evidence>
<dbReference type="InterPro" id="IPR019546">
    <property type="entry name" value="TAT_signal_bac_arc"/>
</dbReference>
<evidence type="ECO:0000256" key="3">
    <source>
        <dbReference type="ARBA" id="ARBA00022670"/>
    </source>
</evidence>
<gene>
    <name evidence="12" type="ORF">NCTC10296_01761</name>
</gene>
<dbReference type="PANTHER" id="PTHR37425">
    <property type="match status" value="1"/>
</dbReference>
<evidence type="ECO:0000256" key="10">
    <source>
        <dbReference type="ARBA" id="ARBA00093448"/>
    </source>
</evidence>
<dbReference type="STRING" id="493.BWD07_02440"/>
<keyword evidence="13" id="KW-1185">Reference proteome</keyword>
<evidence type="ECO:0000313" key="13">
    <source>
        <dbReference type="Proteomes" id="UP000279284"/>
    </source>
</evidence>
<dbReference type="InterPro" id="IPR009045">
    <property type="entry name" value="Zn_M74/Hedgehog-like"/>
</dbReference>
<keyword evidence="7" id="KW-0862">Zinc</keyword>
<evidence type="ECO:0000256" key="9">
    <source>
        <dbReference type="ARBA" id="ARBA00023316"/>
    </source>
</evidence>
<comment type="cofactor">
    <cofactor evidence="1">
        <name>Zn(2+)</name>
        <dbReference type="ChEBI" id="CHEBI:29105"/>
    </cofactor>
</comment>
<keyword evidence="5" id="KW-0732">Signal</keyword>
<reference evidence="12 13" key="1">
    <citation type="submission" date="2018-12" db="EMBL/GenBank/DDBJ databases">
        <authorList>
            <consortium name="Pathogen Informatics"/>
        </authorList>
    </citation>
    <scope>NUCLEOTIDE SEQUENCE [LARGE SCALE GENOMIC DNA]</scope>
    <source>
        <strain evidence="12 13">NCTC10296</strain>
    </source>
</reference>
<evidence type="ECO:0000256" key="5">
    <source>
        <dbReference type="ARBA" id="ARBA00022729"/>
    </source>
</evidence>
<dbReference type="RefSeq" id="WP_232001267.1">
    <property type="nucleotide sequence ID" value="NZ_CAUJPY010000032.1"/>
</dbReference>
<protein>
    <recommendedName>
        <fullName evidence="11">Murein endopeptidase K</fullName>
    </recommendedName>
</protein>
<evidence type="ECO:0000256" key="4">
    <source>
        <dbReference type="ARBA" id="ARBA00022723"/>
    </source>
</evidence>
<comment type="pathway">
    <text evidence="2">Cell wall biogenesis; cell wall polysaccharide biosynthesis.</text>
</comment>
<dbReference type="PANTHER" id="PTHR37425:SF1">
    <property type="entry name" value="OUTER MEMBRANE PROTEIN"/>
    <property type="match status" value="1"/>
</dbReference>
<dbReference type="InterPro" id="IPR010275">
    <property type="entry name" value="MepK"/>
</dbReference>
<dbReference type="Proteomes" id="UP000279284">
    <property type="component" value="Chromosome"/>
</dbReference>
<dbReference type="EMBL" id="LR134313">
    <property type="protein sequence ID" value="VEF02375.1"/>
    <property type="molecule type" value="Genomic_DNA"/>
</dbReference>